<dbReference type="InterPro" id="IPR052343">
    <property type="entry name" value="Retrotransposon-Effector_Assoc"/>
</dbReference>
<name>A0AAW2N1Z8_9LAMI</name>
<proteinExistence type="predicted"/>
<dbReference type="EMBL" id="JACGWM010000012">
    <property type="protein sequence ID" value="KAL0337501.1"/>
    <property type="molecule type" value="Genomic_DNA"/>
</dbReference>
<reference evidence="1" key="2">
    <citation type="journal article" date="2024" name="Plant">
        <title>Genomic evolution and insights into agronomic trait innovations of Sesamum species.</title>
        <authorList>
            <person name="Miao H."/>
            <person name="Wang L."/>
            <person name="Qu L."/>
            <person name="Liu H."/>
            <person name="Sun Y."/>
            <person name="Le M."/>
            <person name="Wang Q."/>
            <person name="Wei S."/>
            <person name="Zheng Y."/>
            <person name="Lin W."/>
            <person name="Duan Y."/>
            <person name="Cao H."/>
            <person name="Xiong S."/>
            <person name="Wang X."/>
            <person name="Wei L."/>
            <person name="Li C."/>
            <person name="Ma Q."/>
            <person name="Ju M."/>
            <person name="Zhao R."/>
            <person name="Li G."/>
            <person name="Mu C."/>
            <person name="Tian Q."/>
            <person name="Mei H."/>
            <person name="Zhang T."/>
            <person name="Gao T."/>
            <person name="Zhang H."/>
        </authorList>
    </citation>
    <scope>NUCLEOTIDE SEQUENCE</scope>
    <source>
        <strain evidence="1">KEN8</strain>
    </source>
</reference>
<organism evidence="1">
    <name type="scientific">Sesamum calycinum</name>
    <dbReference type="NCBI Taxonomy" id="2727403"/>
    <lineage>
        <taxon>Eukaryota</taxon>
        <taxon>Viridiplantae</taxon>
        <taxon>Streptophyta</taxon>
        <taxon>Embryophyta</taxon>
        <taxon>Tracheophyta</taxon>
        <taxon>Spermatophyta</taxon>
        <taxon>Magnoliopsida</taxon>
        <taxon>eudicotyledons</taxon>
        <taxon>Gunneridae</taxon>
        <taxon>Pentapetalae</taxon>
        <taxon>asterids</taxon>
        <taxon>lamiids</taxon>
        <taxon>Lamiales</taxon>
        <taxon>Pedaliaceae</taxon>
        <taxon>Sesamum</taxon>
    </lineage>
</organism>
<gene>
    <name evidence="1" type="ORF">Scaly_2025200</name>
</gene>
<evidence type="ECO:0008006" key="2">
    <source>
        <dbReference type="Google" id="ProtNLM"/>
    </source>
</evidence>
<sequence length="247" mass="28280">MGFNHKLLQLIKNPIENCWFTVLVNGGPIGFFKSTQGLRQGDPLSPALFTIAVETLSRGLDHLFQNHTDMYYPTDVFQLILPRTDNLVLFLQAWKQRNQPQDHVKHIIPVLVLWHTWVLRNEVKHEGVCFNDKSLIYRVCNYLENLQRARLLKAEHWRGDRMAAFSLKIPIPIKKLRSNSYLVKWQKPQVGWIKLNTDSASKGNLGPSGVGGIARMKKGGSFLPFLNQLALLLTGKQNLKLSSNLFR</sequence>
<protein>
    <recommendedName>
        <fullName evidence="2">Reverse transcriptase domain-containing protein</fullName>
    </recommendedName>
</protein>
<dbReference type="PANTHER" id="PTHR46890:SF48">
    <property type="entry name" value="RNA-DIRECTED DNA POLYMERASE"/>
    <property type="match status" value="1"/>
</dbReference>
<accession>A0AAW2N1Z8</accession>
<dbReference type="PANTHER" id="PTHR46890">
    <property type="entry name" value="NON-LTR RETROLELEMENT REVERSE TRANSCRIPTASE-LIKE PROTEIN-RELATED"/>
    <property type="match status" value="1"/>
</dbReference>
<dbReference type="AlphaFoldDB" id="A0AAW2N1Z8"/>
<reference evidence="1" key="1">
    <citation type="submission" date="2020-06" db="EMBL/GenBank/DDBJ databases">
        <authorList>
            <person name="Li T."/>
            <person name="Hu X."/>
            <person name="Zhang T."/>
            <person name="Song X."/>
            <person name="Zhang H."/>
            <person name="Dai N."/>
            <person name="Sheng W."/>
            <person name="Hou X."/>
            <person name="Wei L."/>
        </authorList>
    </citation>
    <scope>NUCLEOTIDE SEQUENCE</scope>
    <source>
        <strain evidence="1">KEN8</strain>
        <tissue evidence="1">Leaf</tissue>
    </source>
</reference>
<comment type="caution">
    <text evidence="1">The sequence shown here is derived from an EMBL/GenBank/DDBJ whole genome shotgun (WGS) entry which is preliminary data.</text>
</comment>
<evidence type="ECO:0000313" key="1">
    <source>
        <dbReference type="EMBL" id="KAL0337501.1"/>
    </source>
</evidence>